<reference evidence="3" key="1">
    <citation type="submission" date="2016-10" db="EMBL/GenBank/DDBJ databases">
        <authorList>
            <person name="Varghese N."/>
            <person name="Submissions S."/>
        </authorList>
    </citation>
    <scope>NUCLEOTIDE SEQUENCE [LARGE SCALE GENOMIC DNA]</scope>
    <source>
        <strain evidence="3">CL127</strain>
    </source>
</reference>
<sequence>MMDEAEIRRHVGDVTRFALSRPAALVLLVLAPLLWVWSGLTFSAVTWQPVIIAVIGSTIWILALVLMMRRSASRGVRAQYPVGSRVVAEVDGAVLRTWTALSRGETSFALLAGVSIVGSIVAMKRRGGSSVAFLPAAAFSEAHLDALQAAFTR</sequence>
<organism evidence="2 3">
    <name type="scientific">Microbacterium azadirachtae</name>
    <dbReference type="NCBI Taxonomy" id="582680"/>
    <lineage>
        <taxon>Bacteria</taxon>
        <taxon>Bacillati</taxon>
        <taxon>Actinomycetota</taxon>
        <taxon>Actinomycetes</taxon>
        <taxon>Micrococcales</taxon>
        <taxon>Microbacteriaceae</taxon>
        <taxon>Microbacterium</taxon>
    </lineage>
</organism>
<keyword evidence="1" id="KW-0812">Transmembrane</keyword>
<accession>A0A1I6HHF2</accession>
<feature type="transmembrane region" description="Helical" evidence="1">
    <location>
        <begin position="21"/>
        <end position="40"/>
    </location>
</feature>
<keyword evidence="1" id="KW-0472">Membrane</keyword>
<dbReference type="Proteomes" id="UP000198877">
    <property type="component" value="Unassembled WGS sequence"/>
</dbReference>
<dbReference type="EMBL" id="FOYR01000002">
    <property type="protein sequence ID" value="SFR53808.1"/>
    <property type="molecule type" value="Genomic_DNA"/>
</dbReference>
<evidence type="ECO:0000256" key="1">
    <source>
        <dbReference type="SAM" id="Phobius"/>
    </source>
</evidence>
<name>A0A1I6HHF2_9MICO</name>
<gene>
    <name evidence="2" type="ORF">SAMN04488591_1835</name>
</gene>
<keyword evidence="1" id="KW-1133">Transmembrane helix</keyword>
<feature type="transmembrane region" description="Helical" evidence="1">
    <location>
        <begin position="46"/>
        <end position="67"/>
    </location>
</feature>
<protein>
    <submittedName>
        <fullName evidence="2">Uncharacterized protein</fullName>
    </submittedName>
</protein>
<evidence type="ECO:0000313" key="3">
    <source>
        <dbReference type="Proteomes" id="UP000198877"/>
    </source>
</evidence>
<dbReference type="AlphaFoldDB" id="A0A1I6HHF2"/>
<proteinExistence type="predicted"/>
<evidence type="ECO:0000313" key="2">
    <source>
        <dbReference type="EMBL" id="SFR53808.1"/>
    </source>
</evidence>